<dbReference type="Pfam" id="PF05190">
    <property type="entry name" value="MutS_IV"/>
    <property type="match status" value="1"/>
</dbReference>
<gene>
    <name evidence="10" type="ORF">F2Q69_00002818</name>
</gene>
<dbReference type="SMART" id="SM00533">
    <property type="entry name" value="MUTSd"/>
    <property type="match status" value="1"/>
</dbReference>
<dbReference type="InterPro" id="IPR007861">
    <property type="entry name" value="DNA_mismatch_repair_MutS_clamp"/>
</dbReference>
<dbReference type="Proteomes" id="UP000712600">
    <property type="component" value="Unassembled WGS sequence"/>
</dbReference>
<dbReference type="InterPro" id="IPR007696">
    <property type="entry name" value="DNA_mismatch_repair_MutS_core"/>
</dbReference>
<dbReference type="Gene3D" id="3.40.50.300">
    <property type="entry name" value="P-loop containing nucleotide triphosphate hydrolases"/>
    <property type="match status" value="1"/>
</dbReference>
<evidence type="ECO:0000313" key="11">
    <source>
        <dbReference type="Proteomes" id="UP000712600"/>
    </source>
</evidence>
<dbReference type="FunFam" id="3.40.50.300:FF:001885">
    <property type="entry name" value="DNA mismatch repair protein"/>
    <property type="match status" value="1"/>
</dbReference>
<feature type="domain" description="DNA mismatch repair proteins mutS family" evidence="9">
    <location>
        <begin position="1192"/>
        <end position="1208"/>
    </location>
</feature>
<dbReference type="InterPro" id="IPR036678">
    <property type="entry name" value="MutS_con_dom_sf"/>
</dbReference>
<evidence type="ECO:0000256" key="8">
    <source>
        <dbReference type="SAM" id="MobiDB-lite"/>
    </source>
</evidence>
<dbReference type="GO" id="GO:0006298">
    <property type="term" value="P:mismatch repair"/>
    <property type="evidence" value="ECO:0007669"/>
    <property type="project" value="InterPro"/>
</dbReference>
<keyword evidence="4 6" id="KW-0067">ATP-binding</keyword>
<accession>A0A8S9P8Z4</accession>
<feature type="compositionally biased region" description="Polar residues" evidence="8">
    <location>
        <begin position="1"/>
        <end position="25"/>
    </location>
</feature>
<dbReference type="InterPro" id="IPR000432">
    <property type="entry name" value="DNA_mismatch_repair_MutS_C"/>
</dbReference>
<dbReference type="InterPro" id="IPR027417">
    <property type="entry name" value="P-loop_NTPase"/>
</dbReference>
<dbReference type="InterPro" id="IPR036187">
    <property type="entry name" value="DNA_mismatch_repair_MutS_sf"/>
</dbReference>
<dbReference type="InterPro" id="IPR002999">
    <property type="entry name" value="Tudor"/>
</dbReference>
<dbReference type="InterPro" id="IPR007695">
    <property type="entry name" value="DNA_mismatch_repair_MutS-lik_N"/>
</dbReference>
<evidence type="ECO:0000256" key="6">
    <source>
        <dbReference type="PIRNR" id="PIRNR037677"/>
    </source>
</evidence>
<dbReference type="SMART" id="SM00534">
    <property type="entry name" value="MUTSac"/>
    <property type="match status" value="1"/>
</dbReference>
<evidence type="ECO:0000256" key="1">
    <source>
        <dbReference type="ARBA" id="ARBA00006271"/>
    </source>
</evidence>
<reference evidence="10" key="1">
    <citation type="submission" date="2019-12" db="EMBL/GenBank/DDBJ databases">
        <title>Genome sequencing and annotation of Brassica cretica.</title>
        <authorList>
            <person name="Studholme D.J."/>
            <person name="Sarris P."/>
        </authorList>
    </citation>
    <scope>NUCLEOTIDE SEQUENCE</scope>
    <source>
        <strain evidence="10">PFS-109/04</strain>
        <tissue evidence="10">Leaf</tissue>
    </source>
</reference>
<sequence length="1359" mass="151161">MAPSRRQISGRSPLVNPQRQITSFFGKSASSSSPSSSPLSNHKTPKSNPNPNSPSPSPLSNTKTPKSKPNPNSPSPSPLSNTATPKSNPNPDSPPLSNNKLPKSNPPARSPSPGPTTPSPVHPKLKKPLLVIGQTPSPPKFTETTYGDEVVGKQVRVYWPLDKKWYEGSVTSYDKGEGKHMVEYEDGEEESLDLGKEKIEWVVGEKSGARFKRLRRGAASAFRRVVTDEDEDEDVEMGNVEEEKENKSDGDDSTDEDWGKNVEKEVCESEEDDVELDAEDDVMDEEEMVEEKDEETLSKADSRKRKKTSEVAKSGGEKKSKTDKETTFKGFKASVVEPVKQTGEADRVVKGLDDNMLDGDALARFGARESEKFRFMGVDRRDAKRRPPTDENYDPRTLYLPPDFVKRLTGGQRQWWEFKSKHMDKVIFFKMGKFYELYEMDAHVGAKELDLRYMKGEQPHCGFPEKNFSVNIEKLVQKGFRVLVVEQTETPDQLERRRKEKGSKDKVVKREICAVVTRGTLTDGEMVLTNPDASYLMALTEGGESLTDEKAEHNFGVCLVDVATKKIILGQFKDDQDCSALSCVLSEIRPVEIIKPANMLSSATERTIVRYTRNPLVNNLVPLSEFWDAEKTIHEVGTFYKGIRCEPSSAYSGEEKILGDPSRNESGSSFLPKMLSELASGDKNGSLALSALGGAIYYLRQAFLDESLLRYAKFESLPYSDFSNFTEKQHMVLDAAALENLEIFENSRNGGVSGTLYAQLNQCITASGKRLLKTWLARPLYNPELIKERQDAVAILRGENLPYSLEFRKALSRLPDMERLIARIFSSIEASGRNGDKVVLYEDVAKKQLQEFISTLRGCETMVEACSSLRTSLTHDKSRRLRHLLTPGQSLPNISPFIKYFKDAFDWVEAHDSGRVVPHEGADEEYDFTCKTVKELEVSLTKHLKEQRKLLGDASIKYVTVGKDEYLLEVPESLSGSIPQDYELCSSKKGVFRYWTPTIKKLLKELAQAKSEKESALKSISQRLIGRFCEHQEEWRQLVSATAELDVLISLAFASDSYEGVRCRPVISSSKSVDVPHLSATGLGHPVLRGDSLGRGSFVPNDVKIGGSKQASFILLTGPNMGGKSTLLRQVCLAVILAQIGADVPAETFELSPVDRIFVRMGAKDHIMAGQSTFLTELSETAVMLSSATRNSLVVLDELGRGTATSDGQAIAESVLEHFIDKVQCRGMFSTHYHRLSMDYQTNPQVSLCHMGCQVGEGSGGVEEVTFLYRLTPGACPKSYGVNVARLAGLPDDVLQRAVIKSQEFEGLYGKNHKKADRKMAEMIKRIISGVASDSDTATSKHLLSELHYKANTYLRLNN</sequence>
<feature type="compositionally biased region" description="Low complexity" evidence="8">
    <location>
        <begin position="78"/>
        <end position="102"/>
    </location>
</feature>
<comment type="caution">
    <text evidence="10">The sequence shown here is derived from an EMBL/GenBank/DDBJ whole genome shotgun (WGS) entry which is preliminary data.</text>
</comment>
<dbReference type="NCBIfam" id="NF003810">
    <property type="entry name" value="PRK05399.1"/>
    <property type="match status" value="1"/>
</dbReference>
<name>A0A8S9P8Z4_BRACR</name>
<dbReference type="SUPFAM" id="SSF53150">
    <property type="entry name" value="DNA repair protein MutS, domain II"/>
    <property type="match status" value="1"/>
</dbReference>
<feature type="compositionally biased region" description="Acidic residues" evidence="8">
    <location>
        <begin position="228"/>
        <end position="243"/>
    </location>
</feature>
<feature type="region of interest" description="Disordered" evidence="8">
    <location>
        <begin position="222"/>
        <end position="325"/>
    </location>
</feature>
<keyword evidence="6 7" id="KW-0234">DNA repair</keyword>
<dbReference type="SUPFAM" id="SSF63748">
    <property type="entry name" value="Tudor/PWWP/MBT"/>
    <property type="match status" value="1"/>
</dbReference>
<dbReference type="PANTHER" id="PTHR11361">
    <property type="entry name" value="DNA MISMATCH REPAIR PROTEIN MUTS FAMILY MEMBER"/>
    <property type="match status" value="1"/>
</dbReference>
<proteinExistence type="inferred from homology"/>
<dbReference type="GO" id="GO:0005524">
    <property type="term" value="F:ATP binding"/>
    <property type="evidence" value="ECO:0007669"/>
    <property type="project" value="UniProtKB-UniRule"/>
</dbReference>
<evidence type="ECO:0000256" key="3">
    <source>
        <dbReference type="ARBA" id="ARBA00022763"/>
    </source>
</evidence>
<evidence type="ECO:0000259" key="9">
    <source>
        <dbReference type="PROSITE" id="PS00486"/>
    </source>
</evidence>
<evidence type="ECO:0000256" key="4">
    <source>
        <dbReference type="ARBA" id="ARBA00022840"/>
    </source>
</evidence>
<feature type="region of interest" description="Disordered" evidence="8">
    <location>
        <begin position="1"/>
        <end position="144"/>
    </location>
</feature>
<feature type="compositionally biased region" description="Low complexity" evidence="8">
    <location>
        <begin position="28"/>
        <end position="50"/>
    </location>
</feature>
<evidence type="ECO:0000256" key="2">
    <source>
        <dbReference type="ARBA" id="ARBA00022741"/>
    </source>
</evidence>
<comment type="similarity">
    <text evidence="1 6 7">Belongs to the DNA mismatch repair MutS family.</text>
</comment>
<dbReference type="EMBL" id="QGKX02001521">
    <property type="protein sequence ID" value="KAF3511959.1"/>
    <property type="molecule type" value="Genomic_DNA"/>
</dbReference>
<dbReference type="GO" id="GO:0140664">
    <property type="term" value="F:ATP-dependent DNA damage sensor activity"/>
    <property type="evidence" value="ECO:0007669"/>
    <property type="project" value="InterPro"/>
</dbReference>
<feature type="compositionally biased region" description="Low complexity" evidence="8">
    <location>
        <begin position="58"/>
        <end position="70"/>
    </location>
</feature>
<feature type="compositionally biased region" description="Acidic residues" evidence="8">
    <location>
        <begin position="268"/>
        <end position="294"/>
    </location>
</feature>
<evidence type="ECO:0000256" key="5">
    <source>
        <dbReference type="ARBA" id="ARBA00023125"/>
    </source>
</evidence>
<keyword evidence="3 6" id="KW-0227">DNA damage</keyword>
<keyword evidence="2 6" id="KW-0547">Nucleotide-binding</keyword>
<protein>
    <recommendedName>
        <fullName evidence="6">DNA mismatch repair protein</fullName>
    </recommendedName>
</protein>
<dbReference type="SUPFAM" id="SSF52540">
    <property type="entry name" value="P-loop containing nucleoside triphosphate hydrolases"/>
    <property type="match status" value="1"/>
</dbReference>
<keyword evidence="5 6" id="KW-0238">DNA-binding</keyword>
<dbReference type="InterPro" id="IPR016151">
    <property type="entry name" value="DNA_mismatch_repair_MutS_N"/>
</dbReference>
<dbReference type="PROSITE" id="PS00486">
    <property type="entry name" value="DNA_MISMATCH_REPAIR_2"/>
    <property type="match status" value="1"/>
</dbReference>
<dbReference type="Gene3D" id="3.40.1170.10">
    <property type="entry name" value="DNA repair protein MutS, domain I"/>
    <property type="match status" value="1"/>
</dbReference>
<dbReference type="FunFam" id="3.40.1170.10:FF:000002">
    <property type="entry name" value="DNA mismatch repair protein"/>
    <property type="match status" value="1"/>
</dbReference>
<dbReference type="SUPFAM" id="SSF48334">
    <property type="entry name" value="DNA repair protein MutS, domain III"/>
    <property type="match status" value="1"/>
</dbReference>
<feature type="compositionally biased region" description="Basic and acidic residues" evidence="8">
    <location>
        <begin position="315"/>
        <end position="325"/>
    </location>
</feature>
<dbReference type="FunFam" id="2.30.30.140:FF:000093">
    <property type="entry name" value="DNA mismatch repair protein"/>
    <property type="match status" value="1"/>
</dbReference>
<dbReference type="PANTHER" id="PTHR11361:SF150">
    <property type="entry name" value="DNA MISMATCH REPAIR PROTEIN MSH6"/>
    <property type="match status" value="1"/>
</dbReference>
<dbReference type="InterPro" id="IPR017261">
    <property type="entry name" value="DNA_mismatch_repair_MutS/MSH"/>
</dbReference>
<feature type="compositionally biased region" description="Basic and acidic residues" evidence="8">
    <location>
        <begin position="257"/>
        <end position="267"/>
    </location>
</feature>
<dbReference type="Gene3D" id="2.30.30.140">
    <property type="match status" value="1"/>
</dbReference>
<evidence type="ECO:0000256" key="7">
    <source>
        <dbReference type="RuleBase" id="RU003756"/>
    </source>
</evidence>
<comment type="function">
    <text evidence="6 7">Component of the post-replicative DNA mismatch repair system (MMR).</text>
</comment>
<dbReference type="SMART" id="SM00333">
    <property type="entry name" value="TUDOR"/>
    <property type="match status" value="1"/>
</dbReference>
<dbReference type="Pfam" id="PF05192">
    <property type="entry name" value="MutS_III"/>
    <property type="match status" value="1"/>
</dbReference>
<dbReference type="Gene3D" id="3.30.420.110">
    <property type="entry name" value="MutS, connector domain"/>
    <property type="match status" value="1"/>
</dbReference>
<dbReference type="PIRSF" id="PIRSF037677">
    <property type="entry name" value="DNA_mis_repair_Msh6"/>
    <property type="match status" value="1"/>
</dbReference>
<dbReference type="SUPFAM" id="SSF55271">
    <property type="entry name" value="DNA repair protein MutS, domain I"/>
    <property type="match status" value="1"/>
</dbReference>
<dbReference type="InterPro" id="IPR045076">
    <property type="entry name" value="MutS"/>
</dbReference>
<dbReference type="Pfam" id="PF01624">
    <property type="entry name" value="MutS_I"/>
    <property type="match status" value="1"/>
</dbReference>
<dbReference type="GO" id="GO:0030983">
    <property type="term" value="F:mismatched DNA binding"/>
    <property type="evidence" value="ECO:0007669"/>
    <property type="project" value="UniProtKB-UniRule"/>
</dbReference>
<dbReference type="Pfam" id="PF05188">
    <property type="entry name" value="MutS_II"/>
    <property type="match status" value="1"/>
</dbReference>
<feature type="compositionally biased region" description="Pro residues" evidence="8">
    <location>
        <begin position="104"/>
        <end position="121"/>
    </location>
</feature>
<dbReference type="FunFam" id="1.10.1420.10:FF:000005">
    <property type="entry name" value="DNA mismatch repair protein"/>
    <property type="match status" value="1"/>
</dbReference>
<dbReference type="GO" id="GO:0005634">
    <property type="term" value="C:nucleus"/>
    <property type="evidence" value="ECO:0007669"/>
    <property type="project" value="TreeGrafter"/>
</dbReference>
<dbReference type="CDD" id="cd20404">
    <property type="entry name" value="Tudor_Agenet_AtEML-like"/>
    <property type="match status" value="1"/>
</dbReference>
<organism evidence="10 11">
    <name type="scientific">Brassica cretica</name>
    <name type="common">Mustard</name>
    <dbReference type="NCBI Taxonomy" id="69181"/>
    <lineage>
        <taxon>Eukaryota</taxon>
        <taxon>Viridiplantae</taxon>
        <taxon>Streptophyta</taxon>
        <taxon>Embryophyta</taxon>
        <taxon>Tracheophyta</taxon>
        <taxon>Spermatophyta</taxon>
        <taxon>Magnoliopsida</taxon>
        <taxon>eudicotyledons</taxon>
        <taxon>Gunneridae</taxon>
        <taxon>Pentapetalae</taxon>
        <taxon>rosids</taxon>
        <taxon>malvids</taxon>
        <taxon>Brassicales</taxon>
        <taxon>Brassicaceae</taxon>
        <taxon>Brassiceae</taxon>
        <taxon>Brassica</taxon>
    </lineage>
</organism>
<dbReference type="Gene3D" id="1.10.1420.10">
    <property type="match status" value="2"/>
</dbReference>
<dbReference type="Pfam" id="PF00488">
    <property type="entry name" value="MutS_V"/>
    <property type="match status" value="1"/>
</dbReference>
<dbReference type="InterPro" id="IPR007860">
    <property type="entry name" value="DNA_mmatch_repair_MutS_con_dom"/>
</dbReference>
<evidence type="ECO:0000313" key="10">
    <source>
        <dbReference type="EMBL" id="KAF3511959.1"/>
    </source>
</evidence>